<dbReference type="SMART" id="SM00346">
    <property type="entry name" value="HTH_ICLR"/>
    <property type="match status" value="1"/>
</dbReference>
<dbReference type="SUPFAM" id="SSF46785">
    <property type="entry name" value="Winged helix' DNA-binding domain"/>
    <property type="match status" value="1"/>
</dbReference>
<dbReference type="PROSITE" id="PS51077">
    <property type="entry name" value="HTH_ICLR"/>
    <property type="match status" value="1"/>
</dbReference>
<dbReference type="InterPro" id="IPR029016">
    <property type="entry name" value="GAF-like_dom_sf"/>
</dbReference>
<evidence type="ECO:0000313" key="6">
    <source>
        <dbReference type="EMBL" id="MDQ0314552.1"/>
    </source>
</evidence>
<dbReference type="Gene3D" id="1.10.10.10">
    <property type="entry name" value="Winged helix-like DNA-binding domain superfamily/Winged helix DNA-binding domain"/>
    <property type="match status" value="1"/>
</dbReference>
<protein>
    <submittedName>
        <fullName evidence="6">DNA-binding IclR family transcriptional regulator</fullName>
    </submittedName>
</protein>
<dbReference type="InterPro" id="IPR036388">
    <property type="entry name" value="WH-like_DNA-bd_sf"/>
</dbReference>
<dbReference type="PANTHER" id="PTHR30136">
    <property type="entry name" value="HELIX-TURN-HELIX TRANSCRIPTIONAL REGULATOR, ICLR FAMILY"/>
    <property type="match status" value="1"/>
</dbReference>
<dbReference type="GO" id="GO:0003700">
    <property type="term" value="F:DNA-binding transcription factor activity"/>
    <property type="evidence" value="ECO:0007669"/>
    <property type="project" value="TreeGrafter"/>
</dbReference>
<sequence length="261" mass="28858">MTMESRNSLERVIALLDVFSEERLEWTPDELMAELGYSRPTLYRYLKTLKDAGFLTSTPSGGFTLGPRVVELDFLMRKSDTLVLHARQHLDALAEAYPCNSLLVRWYGNKLLCVASACSTSEVQTSYPRGRPMPLARGAISRSIIAFLPRRKLLPFVEDNLEEFRATGLGDTRDDFLDVLRQIRRTGYAVAYGEVTPGVTGIAAPIFDNSTSPIASLCLTMSQEAASRFGVGRIGSALIKTANGISEHLARHRNQTAELPS</sequence>
<keyword evidence="3" id="KW-0804">Transcription</keyword>
<keyword evidence="7" id="KW-1185">Reference proteome</keyword>
<dbReference type="Gene3D" id="3.30.450.40">
    <property type="match status" value="1"/>
</dbReference>
<keyword evidence="2 6" id="KW-0238">DNA-binding</keyword>
<dbReference type="Pfam" id="PF01614">
    <property type="entry name" value="IclR_C"/>
    <property type="match status" value="1"/>
</dbReference>
<evidence type="ECO:0000259" key="5">
    <source>
        <dbReference type="PROSITE" id="PS51078"/>
    </source>
</evidence>
<organism evidence="6 7">
    <name type="scientific">Amorphus orientalis</name>
    <dbReference type="NCBI Taxonomy" id="649198"/>
    <lineage>
        <taxon>Bacteria</taxon>
        <taxon>Pseudomonadati</taxon>
        <taxon>Pseudomonadota</taxon>
        <taxon>Alphaproteobacteria</taxon>
        <taxon>Hyphomicrobiales</taxon>
        <taxon>Amorphaceae</taxon>
        <taxon>Amorphus</taxon>
    </lineage>
</organism>
<dbReference type="SUPFAM" id="SSF55781">
    <property type="entry name" value="GAF domain-like"/>
    <property type="match status" value="1"/>
</dbReference>
<evidence type="ECO:0000256" key="1">
    <source>
        <dbReference type="ARBA" id="ARBA00023015"/>
    </source>
</evidence>
<keyword evidence="1" id="KW-0805">Transcription regulation</keyword>
<dbReference type="GO" id="GO:0045892">
    <property type="term" value="P:negative regulation of DNA-templated transcription"/>
    <property type="evidence" value="ECO:0007669"/>
    <property type="project" value="TreeGrafter"/>
</dbReference>
<dbReference type="Proteomes" id="UP001229244">
    <property type="component" value="Unassembled WGS sequence"/>
</dbReference>
<gene>
    <name evidence="6" type="ORF">J2S73_000989</name>
</gene>
<dbReference type="InterPro" id="IPR036390">
    <property type="entry name" value="WH_DNA-bd_sf"/>
</dbReference>
<dbReference type="Pfam" id="PF09339">
    <property type="entry name" value="HTH_IclR"/>
    <property type="match status" value="1"/>
</dbReference>
<evidence type="ECO:0000256" key="3">
    <source>
        <dbReference type="ARBA" id="ARBA00023163"/>
    </source>
</evidence>
<proteinExistence type="predicted"/>
<evidence type="ECO:0000256" key="2">
    <source>
        <dbReference type="ARBA" id="ARBA00023125"/>
    </source>
</evidence>
<feature type="domain" description="IclR-ED" evidence="5">
    <location>
        <begin position="68"/>
        <end position="251"/>
    </location>
</feature>
<evidence type="ECO:0000313" key="7">
    <source>
        <dbReference type="Proteomes" id="UP001229244"/>
    </source>
</evidence>
<feature type="domain" description="HTH iclR-type" evidence="4">
    <location>
        <begin position="6"/>
        <end position="67"/>
    </location>
</feature>
<dbReference type="PANTHER" id="PTHR30136:SF24">
    <property type="entry name" value="HTH-TYPE TRANSCRIPTIONAL REPRESSOR ALLR"/>
    <property type="match status" value="1"/>
</dbReference>
<dbReference type="AlphaFoldDB" id="A0AAE3VM35"/>
<dbReference type="InterPro" id="IPR014757">
    <property type="entry name" value="Tscrpt_reg_IclR_C"/>
</dbReference>
<dbReference type="InterPro" id="IPR005471">
    <property type="entry name" value="Tscrpt_reg_IclR_N"/>
</dbReference>
<dbReference type="GO" id="GO:0003677">
    <property type="term" value="F:DNA binding"/>
    <property type="evidence" value="ECO:0007669"/>
    <property type="project" value="UniProtKB-KW"/>
</dbReference>
<reference evidence="6" key="1">
    <citation type="submission" date="2023-07" db="EMBL/GenBank/DDBJ databases">
        <title>Genomic Encyclopedia of Type Strains, Phase IV (KMG-IV): sequencing the most valuable type-strain genomes for metagenomic binning, comparative biology and taxonomic classification.</title>
        <authorList>
            <person name="Goeker M."/>
        </authorList>
    </citation>
    <scope>NUCLEOTIDE SEQUENCE</scope>
    <source>
        <strain evidence="6">DSM 21202</strain>
    </source>
</reference>
<dbReference type="InterPro" id="IPR050707">
    <property type="entry name" value="HTH_MetabolicPath_Reg"/>
</dbReference>
<dbReference type="RefSeq" id="WP_306884330.1">
    <property type="nucleotide sequence ID" value="NZ_JAUSUL010000001.1"/>
</dbReference>
<evidence type="ECO:0000259" key="4">
    <source>
        <dbReference type="PROSITE" id="PS51077"/>
    </source>
</evidence>
<name>A0AAE3VM35_9HYPH</name>
<dbReference type="EMBL" id="JAUSUL010000001">
    <property type="protein sequence ID" value="MDQ0314552.1"/>
    <property type="molecule type" value="Genomic_DNA"/>
</dbReference>
<dbReference type="PROSITE" id="PS51078">
    <property type="entry name" value="ICLR_ED"/>
    <property type="match status" value="1"/>
</dbReference>
<comment type="caution">
    <text evidence="6">The sequence shown here is derived from an EMBL/GenBank/DDBJ whole genome shotgun (WGS) entry which is preliminary data.</text>
</comment>
<accession>A0AAE3VM35</accession>